<feature type="compositionally biased region" description="Gly residues" evidence="1">
    <location>
        <begin position="82"/>
        <end position="92"/>
    </location>
</feature>
<sequence>MAKGKVPKSITIKIPKALRKSRLVKSLLAYKVDYGLLVSVFVAAGSAAALALTRESAGERQASEPAQEGWFGRDIVVRVGTNGSGPHNGAGKGDPKDSDAFYSDDGE</sequence>
<dbReference type="RefSeq" id="WP_099509095.1">
    <property type="nucleotide sequence ID" value="NZ_CP016616.1"/>
</dbReference>
<feature type="region of interest" description="Disordered" evidence="1">
    <location>
        <begin position="78"/>
        <end position="107"/>
    </location>
</feature>
<gene>
    <name evidence="2" type="ORF">BB934_07535</name>
</gene>
<evidence type="ECO:0000256" key="1">
    <source>
        <dbReference type="SAM" id="MobiDB-lite"/>
    </source>
</evidence>
<dbReference type="AlphaFoldDB" id="A0A1B2EDN9"/>
<evidence type="ECO:0000313" key="2">
    <source>
        <dbReference type="EMBL" id="ANY78104.1"/>
    </source>
</evidence>
<accession>A0A1B2EDN9</accession>
<reference evidence="2" key="1">
    <citation type="submission" date="2016-07" db="EMBL/GenBank/DDBJ databases">
        <title>Microvirga ossetica sp. nov. a new species of rhizobia isolated from root nodules of the legume species Vicia alpestris Steven originated from North Ossetia region in the Caucasus.</title>
        <authorList>
            <person name="Safronova V.I."/>
            <person name="Kuznetsova I.G."/>
            <person name="Sazanova A.L."/>
            <person name="Belimov A."/>
            <person name="Andronov E."/>
            <person name="Osledkin Y.S."/>
            <person name="Onishchuk O.P."/>
            <person name="Kurchak O.N."/>
            <person name="Shaposhnikov A.I."/>
            <person name="Willems A."/>
            <person name="Tikhonovich I.A."/>
        </authorList>
    </citation>
    <scope>NUCLEOTIDE SEQUENCE [LARGE SCALE GENOMIC DNA]</scope>
    <source>
        <strain evidence="2">V5/3M</strain>
    </source>
</reference>
<name>A0A1B2EDN9_9HYPH</name>
<dbReference type="EMBL" id="CP016616">
    <property type="protein sequence ID" value="ANY78104.1"/>
    <property type="molecule type" value="Genomic_DNA"/>
</dbReference>
<dbReference type="OrthoDB" id="9926130at2"/>
<protein>
    <submittedName>
        <fullName evidence="2">Uncharacterized protein</fullName>
    </submittedName>
</protein>
<dbReference type="KEGG" id="moc:BB934_07535"/>
<proteinExistence type="predicted"/>
<organism evidence="2">
    <name type="scientific">Microvirga ossetica</name>
    <dbReference type="NCBI Taxonomy" id="1882682"/>
    <lineage>
        <taxon>Bacteria</taxon>
        <taxon>Pseudomonadati</taxon>
        <taxon>Pseudomonadota</taxon>
        <taxon>Alphaproteobacteria</taxon>
        <taxon>Hyphomicrobiales</taxon>
        <taxon>Methylobacteriaceae</taxon>
        <taxon>Microvirga</taxon>
    </lineage>
</organism>